<dbReference type="PROSITE" id="PS50088">
    <property type="entry name" value="ANK_REPEAT"/>
    <property type="match status" value="2"/>
</dbReference>
<keyword evidence="8" id="KW-1185">Reference proteome</keyword>
<keyword evidence="1" id="KW-0677">Repeat</keyword>
<evidence type="ECO:0000256" key="5">
    <source>
        <dbReference type="SAM" id="MobiDB-lite"/>
    </source>
</evidence>
<dbReference type="InterPro" id="IPR050889">
    <property type="entry name" value="Dendritic_Spine_Reg/Scaffold"/>
</dbReference>
<gene>
    <name evidence="7" type="ORF">Tsubulata_016105</name>
</gene>
<dbReference type="InterPro" id="IPR036770">
    <property type="entry name" value="Ankyrin_rpt-contain_sf"/>
</dbReference>
<dbReference type="OrthoDB" id="1711136at2759"/>
<keyword evidence="4" id="KW-0862">Zinc</keyword>
<protein>
    <recommendedName>
        <fullName evidence="6">RING-type domain-containing protein</fullName>
    </recommendedName>
</protein>
<organism evidence="7 8">
    <name type="scientific">Turnera subulata</name>
    <dbReference type="NCBI Taxonomy" id="218843"/>
    <lineage>
        <taxon>Eukaryota</taxon>
        <taxon>Viridiplantae</taxon>
        <taxon>Streptophyta</taxon>
        <taxon>Embryophyta</taxon>
        <taxon>Tracheophyta</taxon>
        <taxon>Spermatophyta</taxon>
        <taxon>Magnoliopsida</taxon>
        <taxon>eudicotyledons</taxon>
        <taxon>Gunneridae</taxon>
        <taxon>Pentapetalae</taxon>
        <taxon>rosids</taxon>
        <taxon>fabids</taxon>
        <taxon>Malpighiales</taxon>
        <taxon>Passifloraceae</taxon>
        <taxon>Turnera</taxon>
    </lineage>
</organism>
<dbReference type="Gene3D" id="1.25.40.20">
    <property type="entry name" value="Ankyrin repeat-containing domain"/>
    <property type="match status" value="1"/>
</dbReference>
<dbReference type="SUPFAM" id="SSF48403">
    <property type="entry name" value="Ankyrin repeat"/>
    <property type="match status" value="1"/>
</dbReference>
<dbReference type="PROSITE" id="PS50089">
    <property type="entry name" value="ZF_RING_2"/>
    <property type="match status" value="1"/>
</dbReference>
<dbReference type="InterPro" id="IPR013083">
    <property type="entry name" value="Znf_RING/FYVE/PHD"/>
</dbReference>
<keyword evidence="4" id="KW-0863">Zinc-finger</keyword>
<dbReference type="EMBL" id="JAKUCV010006787">
    <property type="protein sequence ID" value="KAJ4825887.1"/>
    <property type="molecule type" value="Genomic_DNA"/>
</dbReference>
<proteinExistence type="predicted"/>
<comment type="caution">
    <text evidence="7">The sequence shown here is derived from an EMBL/GenBank/DDBJ whole genome shotgun (WGS) entry which is preliminary data.</text>
</comment>
<evidence type="ECO:0000256" key="4">
    <source>
        <dbReference type="PROSITE-ProRule" id="PRU00175"/>
    </source>
</evidence>
<keyword evidence="4" id="KW-0479">Metal-binding</keyword>
<feature type="domain" description="RING-type" evidence="6">
    <location>
        <begin position="431"/>
        <end position="470"/>
    </location>
</feature>
<dbReference type="PANTHER" id="PTHR24166:SF50">
    <property type="entry name" value="E3 UBIQUITIN-PROTEIN LIGASE XBOS34-RELATED"/>
    <property type="match status" value="1"/>
</dbReference>
<feature type="compositionally biased region" description="Polar residues" evidence="5">
    <location>
        <begin position="277"/>
        <end position="301"/>
    </location>
</feature>
<dbReference type="InterPro" id="IPR002110">
    <property type="entry name" value="Ankyrin_rpt"/>
</dbReference>
<dbReference type="Pfam" id="PF13920">
    <property type="entry name" value="zf-C3HC4_3"/>
    <property type="match status" value="1"/>
</dbReference>
<evidence type="ECO:0000259" key="6">
    <source>
        <dbReference type="PROSITE" id="PS50089"/>
    </source>
</evidence>
<dbReference type="PROSITE" id="PS50297">
    <property type="entry name" value="ANK_REP_REGION"/>
    <property type="match status" value="2"/>
</dbReference>
<dbReference type="GO" id="GO:0008270">
    <property type="term" value="F:zinc ion binding"/>
    <property type="evidence" value="ECO:0007669"/>
    <property type="project" value="UniProtKB-KW"/>
</dbReference>
<dbReference type="AlphaFoldDB" id="A0A9Q0J2Q6"/>
<feature type="repeat" description="ANK" evidence="3">
    <location>
        <begin position="46"/>
        <end position="79"/>
    </location>
</feature>
<dbReference type="PANTHER" id="PTHR24166">
    <property type="entry name" value="ROLLING PEBBLES, ISOFORM B"/>
    <property type="match status" value="1"/>
</dbReference>
<dbReference type="Pfam" id="PF12796">
    <property type="entry name" value="Ank_2"/>
    <property type="match status" value="1"/>
</dbReference>
<feature type="compositionally biased region" description="Low complexity" evidence="5">
    <location>
        <begin position="258"/>
        <end position="269"/>
    </location>
</feature>
<reference evidence="7" key="2">
    <citation type="journal article" date="2023" name="Plants (Basel)">
        <title>Annotation of the Turnera subulata (Passifloraceae) Draft Genome Reveals the S-Locus Evolved after the Divergence of Turneroideae from Passifloroideae in a Stepwise Manner.</title>
        <authorList>
            <person name="Henning P.M."/>
            <person name="Roalson E.H."/>
            <person name="Mir W."/>
            <person name="McCubbin A.G."/>
            <person name="Shore J.S."/>
        </authorList>
    </citation>
    <scope>NUCLEOTIDE SEQUENCE</scope>
    <source>
        <strain evidence="7">F60SS</strain>
    </source>
</reference>
<evidence type="ECO:0000256" key="1">
    <source>
        <dbReference type="ARBA" id="ARBA00022737"/>
    </source>
</evidence>
<evidence type="ECO:0000313" key="8">
    <source>
        <dbReference type="Proteomes" id="UP001141552"/>
    </source>
</evidence>
<dbReference type="Gene3D" id="3.30.40.10">
    <property type="entry name" value="Zinc/RING finger domain, C3HC4 (zinc finger)"/>
    <property type="match status" value="1"/>
</dbReference>
<dbReference type="Proteomes" id="UP001141552">
    <property type="component" value="Unassembled WGS sequence"/>
</dbReference>
<accession>A0A9Q0J2Q6</accession>
<dbReference type="InterPro" id="IPR001841">
    <property type="entry name" value="Znf_RING"/>
</dbReference>
<sequence length="482" mass="51533">MGQSLDSMTRNQSKEEVLYQLVTTGNIEAIKTLRREGATLEWIDKEGKTPLIIACMDSGLLPVAKTLIELGANINAYRPGRHAGTPLHHATKRGLEQTVRLLLSSGANAFVRNDDCLTALDVARIKGNTTVVRTIELIGCSWVVVIPCGTSNPSKPFRLELAIYPTLEDTQPRTVVSLWKAKIEEPKFNQSDPILTIFDQSTKTRYKFASATEGDKLQLRWICDACKGIPQVMPPADRHDSQTAMPVFQCPASGEPGSMTTAVSSVTSSENRPVGPNSGQSCEATTSNGWQNVSEGGSHNGWSPAIESKHSVASSSGWVDEVPKEDYKGWGGHAVLKEDYNGWGVRNSGPTSDQAPVQAHSNAAIVEQSSGTYASASSAPSAPPIPDGGWDEGPIHYPSIDFSPVNLAVSEVGHGASTSNVKDEVENSSSCIICWEAPVEGACIPCGHMAGCMACLTAIKAKKGVCPVCRTEIKQVVKLYAV</sequence>
<dbReference type="CDD" id="cd23129">
    <property type="entry name" value="RING-HC_XBAT35-like"/>
    <property type="match status" value="1"/>
</dbReference>
<dbReference type="SMART" id="SM00248">
    <property type="entry name" value="ANK"/>
    <property type="match status" value="3"/>
</dbReference>
<dbReference type="SUPFAM" id="SSF57850">
    <property type="entry name" value="RING/U-box"/>
    <property type="match status" value="1"/>
</dbReference>
<evidence type="ECO:0000256" key="3">
    <source>
        <dbReference type="PROSITE-ProRule" id="PRU00023"/>
    </source>
</evidence>
<feature type="region of interest" description="Disordered" evidence="5">
    <location>
        <begin position="252"/>
        <end position="303"/>
    </location>
</feature>
<evidence type="ECO:0000313" key="7">
    <source>
        <dbReference type="EMBL" id="KAJ4825887.1"/>
    </source>
</evidence>
<reference evidence="7" key="1">
    <citation type="submission" date="2022-02" db="EMBL/GenBank/DDBJ databases">
        <authorList>
            <person name="Henning P.M."/>
            <person name="McCubbin A.G."/>
            <person name="Shore J.S."/>
        </authorList>
    </citation>
    <scope>NUCLEOTIDE SEQUENCE</scope>
    <source>
        <strain evidence="7">F60SS</strain>
        <tissue evidence="7">Leaves</tissue>
    </source>
</reference>
<keyword evidence="2 3" id="KW-0040">ANK repeat</keyword>
<feature type="region of interest" description="Disordered" evidence="5">
    <location>
        <begin position="370"/>
        <end position="390"/>
    </location>
</feature>
<evidence type="ECO:0000256" key="2">
    <source>
        <dbReference type="ARBA" id="ARBA00023043"/>
    </source>
</evidence>
<feature type="repeat" description="ANK" evidence="3">
    <location>
        <begin position="82"/>
        <end position="114"/>
    </location>
</feature>
<dbReference type="Pfam" id="PF00023">
    <property type="entry name" value="Ank"/>
    <property type="match status" value="1"/>
</dbReference>
<name>A0A9Q0J2Q6_9ROSI</name>